<dbReference type="Pfam" id="PF07335">
    <property type="entry name" value="Glyco_hydro_75"/>
    <property type="match status" value="1"/>
</dbReference>
<evidence type="ECO:0000313" key="9">
    <source>
        <dbReference type="Proteomes" id="UP000036923"/>
    </source>
</evidence>
<dbReference type="PANTHER" id="PTHR42061">
    <property type="entry name" value="ENDO-CHITOSANASE"/>
    <property type="match status" value="1"/>
</dbReference>
<dbReference type="GO" id="GO:0016977">
    <property type="term" value="F:chitosanase activity"/>
    <property type="evidence" value="ECO:0007669"/>
    <property type="project" value="InterPro"/>
</dbReference>
<evidence type="ECO:0000256" key="3">
    <source>
        <dbReference type="ARBA" id="ARBA00022729"/>
    </source>
</evidence>
<evidence type="ECO:0000256" key="6">
    <source>
        <dbReference type="ARBA" id="ARBA00023295"/>
    </source>
</evidence>
<gene>
    <name evidence="8" type="ORF">Bccel_3332</name>
</gene>
<keyword evidence="2" id="KW-0964">Secreted</keyword>
<evidence type="ECO:0000256" key="2">
    <source>
        <dbReference type="ARBA" id="ARBA00022525"/>
    </source>
</evidence>
<keyword evidence="3" id="KW-0732">Signal</keyword>
<dbReference type="PANTHER" id="PTHR42061:SF6">
    <property type="entry name" value="ENDO-CHITOSANASE"/>
    <property type="match status" value="1"/>
</dbReference>
<dbReference type="GO" id="GO:0000272">
    <property type="term" value="P:polysaccharide catabolic process"/>
    <property type="evidence" value="ECO:0007669"/>
    <property type="project" value="UniProtKB-KW"/>
</dbReference>
<reference evidence="9" key="1">
    <citation type="submission" date="2015-07" db="EMBL/GenBank/DDBJ databases">
        <title>Near-Complete Genome Sequence of the Cellulolytic Bacterium Bacteroides (Pseudobacteroides) cellulosolvens ATCC 35603.</title>
        <authorList>
            <person name="Dassa B."/>
            <person name="Utturkar S.M."/>
            <person name="Klingeman D.M."/>
            <person name="Hurt R.A."/>
            <person name="Keller M."/>
            <person name="Xu J."/>
            <person name="Reddy Y.H.K."/>
            <person name="Borovok I."/>
            <person name="Grinberg I.R."/>
            <person name="Lamed R."/>
            <person name="Zhivin O."/>
            <person name="Bayer E.A."/>
            <person name="Brown S.D."/>
        </authorList>
    </citation>
    <scope>NUCLEOTIDE SEQUENCE [LARGE SCALE GENOMIC DNA]</scope>
    <source>
        <strain evidence="9">DSM 2933</strain>
    </source>
</reference>
<keyword evidence="4" id="KW-0378">Hydrolase</keyword>
<dbReference type="AlphaFoldDB" id="A0A0L6JQE7"/>
<sequence>MNIQVDMKHIANYVMNHAKNYPNEVYWANVVDRPSERVYLKTYSYGPDYTPATVWKTSAQVDTDGSPINYPPPHDPNTSLMYGDQAVNAETIPYIVLPKNNKNNVMLGDIGIVIDTTTGKSVYVIYADKGPAGKIGEASIAMHAALGFQYKTSSGKFIGHDDLDLVYIMFPGSGSKCGYGYGKPIPTAAQIANCAIPYFNALKKTTSHSS</sequence>
<evidence type="ECO:0000256" key="5">
    <source>
        <dbReference type="ARBA" id="ARBA00023277"/>
    </source>
</evidence>
<evidence type="ECO:0000256" key="7">
    <source>
        <dbReference type="ARBA" id="ARBA00023326"/>
    </source>
</evidence>
<keyword evidence="7" id="KW-0624">Polysaccharide degradation</keyword>
<keyword evidence="9" id="KW-1185">Reference proteome</keyword>
<dbReference type="InterPro" id="IPR009939">
    <property type="entry name" value="Chitosanase_fungal"/>
</dbReference>
<dbReference type="Proteomes" id="UP000036923">
    <property type="component" value="Unassembled WGS sequence"/>
</dbReference>
<evidence type="ECO:0000313" key="8">
    <source>
        <dbReference type="EMBL" id="KNY28061.1"/>
    </source>
</evidence>
<keyword evidence="6" id="KW-0326">Glycosidase</keyword>
<name>A0A0L6JQE7_9FIRM</name>
<comment type="subcellular location">
    <subcellularLocation>
        <location evidence="1">Secreted</location>
    </subcellularLocation>
</comment>
<dbReference type="GO" id="GO:0005576">
    <property type="term" value="C:extracellular region"/>
    <property type="evidence" value="ECO:0007669"/>
    <property type="project" value="UniProtKB-SubCell"/>
</dbReference>
<dbReference type="OrthoDB" id="6020299at2"/>
<protein>
    <submittedName>
        <fullName evidence="8">Chitosanase</fullName>
    </submittedName>
</protein>
<keyword evidence="5" id="KW-0119">Carbohydrate metabolism</keyword>
<comment type="caution">
    <text evidence="8">The sequence shown here is derived from an EMBL/GenBank/DDBJ whole genome shotgun (WGS) entry which is preliminary data.</text>
</comment>
<organism evidence="8 9">
    <name type="scientific">Pseudobacteroides cellulosolvens ATCC 35603 = DSM 2933</name>
    <dbReference type="NCBI Taxonomy" id="398512"/>
    <lineage>
        <taxon>Bacteria</taxon>
        <taxon>Bacillati</taxon>
        <taxon>Bacillota</taxon>
        <taxon>Clostridia</taxon>
        <taxon>Eubacteriales</taxon>
        <taxon>Oscillospiraceae</taxon>
        <taxon>Pseudobacteroides</taxon>
    </lineage>
</organism>
<dbReference type="EMBL" id="LGTC01000001">
    <property type="protein sequence ID" value="KNY28061.1"/>
    <property type="molecule type" value="Genomic_DNA"/>
</dbReference>
<dbReference type="STRING" id="398512.Bccel_3332"/>
<proteinExistence type="predicted"/>
<dbReference type="RefSeq" id="WP_036939120.1">
    <property type="nucleotide sequence ID" value="NZ_JQKC01000008.1"/>
</dbReference>
<evidence type="ECO:0000256" key="1">
    <source>
        <dbReference type="ARBA" id="ARBA00004613"/>
    </source>
</evidence>
<accession>A0A0L6JQE7</accession>
<evidence type="ECO:0000256" key="4">
    <source>
        <dbReference type="ARBA" id="ARBA00022801"/>
    </source>
</evidence>